<feature type="non-terminal residue" evidence="1">
    <location>
        <position position="295"/>
    </location>
</feature>
<sequence length="295" mass="34636">DANEFTEIRSNSYFNIGYQGWANTVRIFEKLGYLTIFPGGYFEVQQTGYQTKLKISDKFKELVNKFKLTYQDILKRTPPISLKDSEDNEIKVINSKTTNPIRKRIERYNNLILSSDIELPIDKIDYDRRRKVGFANRTYTKHYLDRSYKSGGKYYGPCWQNLSKELRKEIKINGQETVELDFNAMHLHLLYCKVNKKLSDYIPEGMDAYQLPNRNRKIVKTSFTCCINNNCNKDNVNQVVGRKIAKKFPEIFEKNTSYRDILDELGSHHPEVSKFFYAQIGNEISNMESKVSDYI</sequence>
<dbReference type="AlphaFoldDB" id="A0A382U807"/>
<evidence type="ECO:0000313" key="1">
    <source>
        <dbReference type="EMBL" id="SVD30162.1"/>
    </source>
</evidence>
<organism evidence="1">
    <name type="scientific">marine metagenome</name>
    <dbReference type="NCBI Taxonomy" id="408172"/>
    <lineage>
        <taxon>unclassified sequences</taxon>
        <taxon>metagenomes</taxon>
        <taxon>ecological metagenomes</taxon>
    </lineage>
</organism>
<accession>A0A382U807</accession>
<name>A0A382U807_9ZZZZ</name>
<gene>
    <name evidence="1" type="ORF">METZ01_LOCUS383016</name>
</gene>
<protein>
    <submittedName>
        <fullName evidence="1">Uncharacterized protein</fullName>
    </submittedName>
</protein>
<proteinExistence type="predicted"/>
<reference evidence="1" key="1">
    <citation type="submission" date="2018-05" db="EMBL/GenBank/DDBJ databases">
        <authorList>
            <person name="Lanie J.A."/>
            <person name="Ng W.-L."/>
            <person name="Kazmierczak K.M."/>
            <person name="Andrzejewski T.M."/>
            <person name="Davidsen T.M."/>
            <person name="Wayne K.J."/>
            <person name="Tettelin H."/>
            <person name="Glass J.I."/>
            <person name="Rusch D."/>
            <person name="Podicherti R."/>
            <person name="Tsui H.-C.T."/>
            <person name="Winkler M.E."/>
        </authorList>
    </citation>
    <scope>NUCLEOTIDE SEQUENCE</scope>
</reference>
<dbReference type="EMBL" id="UINC01142059">
    <property type="protein sequence ID" value="SVD30162.1"/>
    <property type="molecule type" value="Genomic_DNA"/>
</dbReference>
<feature type="non-terminal residue" evidence="1">
    <location>
        <position position="1"/>
    </location>
</feature>